<evidence type="ECO:0000313" key="2">
    <source>
        <dbReference type="EMBL" id="KAL3761664.1"/>
    </source>
</evidence>
<keyword evidence="3" id="KW-1185">Reference proteome</keyword>
<accession>A0ABD3MCF5</accession>
<dbReference type="PANTHER" id="PTHR47580">
    <property type="entry name" value="PHOSPHOGLYCERATE MUTASE FAMILY PROTEIN"/>
    <property type="match status" value="1"/>
</dbReference>
<evidence type="ECO:0000313" key="3">
    <source>
        <dbReference type="Proteomes" id="UP001530315"/>
    </source>
</evidence>
<comment type="caution">
    <text evidence="2">The sequence shown here is derived from an EMBL/GenBank/DDBJ whole genome shotgun (WGS) entry which is preliminary data.</text>
</comment>
<reference evidence="2 3" key="1">
    <citation type="submission" date="2024-10" db="EMBL/GenBank/DDBJ databases">
        <title>Updated reference genomes for cyclostephanoid diatoms.</title>
        <authorList>
            <person name="Roberts W.R."/>
            <person name="Alverson A.J."/>
        </authorList>
    </citation>
    <scope>NUCLEOTIDE SEQUENCE [LARGE SCALE GENOMIC DNA]</scope>
    <source>
        <strain evidence="2 3">AJA276-08</strain>
    </source>
</reference>
<sequence>MKAFTLFHPGFAAGRYDGMKAFTAFLGFAAGRYGGRLGHRRMPHGSVTIHAEREDAFNCHDNTVSRRSLFRTTGISIASTVSSGPLAALLHVFSADSSTHGIANAMGLVQFPCPPGELANTYHMMRAGESILEAQGILSTNPLFLTNRDDALSELGIAQVEEACKQMLSRGINPSVVKYSLASKCIDSSNIVATTLMVGRNRIVPEFTFMDQRGVGLWDGKSLDSTEAAVWAMDAAEAGDEGRGGKPPQNDDGTPNETLFEQVTRLRQLMSILETQYSGDDILLIFPDGTSPALLSCLISGIPLRDVHALNFEPGELREGVNMDNARRLFAERISSPQYLEILSKGKYELQELRKEYEEHLLAKVGSKELLMPTPKKKSDSLVNGEVAFEAVRRRAYGEDGGPRYDPDIFSAGALGAMGGLAMLRVGKDANEDDNLGVTAESNPGSVLAYVDSAKSSVFEPQVTDPLTTGSVRTAVINASWVHQGWNVFSDVPVMSKEDKIKAAELAMEEYLSQDDDALFLASLQDIMGED</sequence>
<dbReference type="EMBL" id="JALLAZ020001847">
    <property type="protein sequence ID" value="KAL3761664.1"/>
    <property type="molecule type" value="Genomic_DNA"/>
</dbReference>
<dbReference type="AlphaFoldDB" id="A0ABD3MCF5"/>
<dbReference type="PANTHER" id="PTHR47580:SF1">
    <property type="entry name" value="PHOSPHOGLYCERATE MUTASE FAMILY PROTEIN"/>
    <property type="match status" value="1"/>
</dbReference>
<dbReference type="InterPro" id="IPR029033">
    <property type="entry name" value="His_PPase_superfam"/>
</dbReference>
<gene>
    <name evidence="2" type="ORF">ACHAW5_002644</name>
</gene>
<name>A0ABD3MCF5_9STRA</name>
<dbReference type="Proteomes" id="UP001530315">
    <property type="component" value="Unassembled WGS sequence"/>
</dbReference>
<dbReference type="SUPFAM" id="SSF53254">
    <property type="entry name" value="Phosphoglycerate mutase-like"/>
    <property type="match status" value="1"/>
</dbReference>
<evidence type="ECO:0000256" key="1">
    <source>
        <dbReference type="SAM" id="MobiDB-lite"/>
    </source>
</evidence>
<proteinExistence type="predicted"/>
<feature type="region of interest" description="Disordered" evidence="1">
    <location>
        <begin position="237"/>
        <end position="256"/>
    </location>
</feature>
<protein>
    <submittedName>
        <fullName evidence="2">Uncharacterized protein</fullName>
    </submittedName>
</protein>
<dbReference type="Gene3D" id="3.40.50.1240">
    <property type="entry name" value="Phosphoglycerate mutase-like"/>
    <property type="match status" value="1"/>
</dbReference>
<organism evidence="2 3">
    <name type="scientific">Stephanodiscus triporus</name>
    <dbReference type="NCBI Taxonomy" id="2934178"/>
    <lineage>
        <taxon>Eukaryota</taxon>
        <taxon>Sar</taxon>
        <taxon>Stramenopiles</taxon>
        <taxon>Ochrophyta</taxon>
        <taxon>Bacillariophyta</taxon>
        <taxon>Coscinodiscophyceae</taxon>
        <taxon>Thalassiosirophycidae</taxon>
        <taxon>Stephanodiscales</taxon>
        <taxon>Stephanodiscaceae</taxon>
        <taxon>Stephanodiscus</taxon>
    </lineage>
</organism>